<proteinExistence type="predicted"/>
<evidence type="ECO:0000313" key="2">
    <source>
        <dbReference type="Proteomes" id="UP001519460"/>
    </source>
</evidence>
<dbReference type="Proteomes" id="UP001519460">
    <property type="component" value="Unassembled WGS sequence"/>
</dbReference>
<organism evidence="1 2">
    <name type="scientific">Batillaria attramentaria</name>
    <dbReference type="NCBI Taxonomy" id="370345"/>
    <lineage>
        <taxon>Eukaryota</taxon>
        <taxon>Metazoa</taxon>
        <taxon>Spiralia</taxon>
        <taxon>Lophotrochozoa</taxon>
        <taxon>Mollusca</taxon>
        <taxon>Gastropoda</taxon>
        <taxon>Caenogastropoda</taxon>
        <taxon>Sorbeoconcha</taxon>
        <taxon>Cerithioidea</taxon>
        <taxon>Batillariidae</taxon>
        <taxon>Batillaria</taxon>
    </lineage>
</organism>
<reference evidence="1 2" key="1">
    <citation type="journal article" date="2023" name="Sci. Data">
        <title>Genome assembly of the Korean intertidal mud-creeper Batillaria attramentaria.</title>
        <authorList>
            <person name="Patra A.K."/>
            <person name="Ho P.T."/>
            <person name="Jun S."/>
            <person name="Lee S.J."/>
            <person name="Kim Y."/>
            <person name="Won Y.J."/>
        </authorList>
    </citation>
    <scope>NUCLEOTIDE SEQUENCE [LARGE SCALE GENOMIC DNA]</scope>
    <source>
        <strain evidence="1">Wonlab-2016</strain>
    </source>
</reference>
<feature type="non-terminal residue" evidence="1">
    <location>
        <position position="1"/>
    </location>
</feature>
<protein>
    <submittedName>
        <fullName evidence="1">Uncharacterized protein</fullName>
    </submittedName>
</protein>
<dbReference type="EMBL" id="JACVVK020000008">
    <property type="protein sequence ID" value="KAK7506120.1"/>
    <property type="molecule type" value="Genomic_DNA"/>
</dbReference>
<sequence>YAFADPLMLLGQGFKPRGKMRGQSLVVQVEHADLWLSGHVGLPVVQNDSFSVTTVT</sequence>
<name>A0ABD0M2I1_9CAEN</name>
<evidence type="ECO:0000313" key="1">
    <source>
        <dbReference type="EMBL" id="KAK7506120.1"/>
    </source>
</evidence>
<dbReference type="AlphaFoldDB" id="A0ABD0M2I1"/>
<accession>A0ABD0M2I1</accession>
<gene>
    <name evidence="1" type="ORF">BaRGS_00002842</name>
</gene>
<comment type="caution">
    <text evidence="1">The sequence shown here is derived from an EMBL/GenBank/DDBJ whole genome shotgun (WGS) entry which is preliminary data.</text>
</comment>
<keyword evidence="2" id="KW-1185">Reference proteome</keyword>